<keyword evidence="3" id="KW-1185">Reference proteome</keyword>
<dbReference type="EMBL" id="BGPR01004912">
    <property type="protein sequence ID" value="GBN04751.1"/>
    <property type="molecule type" value="Genomic_DNA"/>
</dbReference>
<dbReference type="Proteomes" id="UP000499080">
    <property type="component" value="Unassembled WGS sequence"/>
</dbReference>
<evidence type="ECO:0000256" key="1">
    <source>
        <dbReference type="SAM" id="MobiDB-lite"/>
    </source>
</evidence>
<sequence length="112" mass="12906">MYFGLYRLERKVSKVTYEVEPCDETRRKCKLKNRGHVSRMKPGHDPDLQLKEPLQRKKLHASDQESTMLSNPGKQDSTGNAELLRSYYQLPKSSITAGHYCFERGSSLTSLK</sequence>
<gene>
    <name evidence="2" type="ORF">AVEN_63724_1</name>
</gene>
<feature type="compositionally biased region" description="Polar residues" evidence="1">
    <location>
        <begin position="64"/>
        <end position="78"/>
    </location>
</feature>
<evidence type="ECO:0000313" key="3">
    <source>
        <dbReference type="Proteomes" id="UP000499080"/>
    </source>
</evidence>
<comment type="caution">
    <text evidence="2">The sequence shown here is derived from an EMBL/GenBank/DDBJ whole genome shotgun (WGS) entry which is preliminary data.</text>
</comment>
<dbReference type="AlphaFoldDB" id="A0A4Y2KQU0"/>
<organism evidence="2 3">
    <name type="scientific">Araneus ventricosus</name>
    <name type="common">Orbweaver spider</name>
    <name type="synonym">Epeira ventricosa</name>
    <dbReference type="NCBI Taxonomy" id="182803"/>
    <lineage>
        <taxon>Eukaryota</taxon>
        <taxon>Metazoa</taxon>
        <taxon>Ecdysozoa</taxon>
        <taxon>Arthropoda</taxon>
        <taxon>Chelicerata</taxon>
        <taxon>Arachnida</taxon>
        <taxon>Araneae</taxon>
        <taxon>Araneomorphae</taxon>
        <taxon>Entelegynae</taxon>
        <taxon>Araneoidea</taxon>
        <taxon>Araneidae</taxon>
        <taxon>Araneus</taxon>
    </lineage>
</organism>
<accession>A0A4Y2KQU0</accession>
<feature type="region of interest" description="Disordered" evidence="1">
    <location>
        <begin position="34"/>
        <end position="78"/>
    </location>
</feature>
<proteinExistence type="predicted"/>
<evidence type="ECO:0000313" key="2">
    <source>
        <dbReference type="EMBL" id="GBN04751.1"/>
    </source>
</evidence>
<feature type="compositionally biased region" description="Basic and acidic residues" evidence="1">
    <location>
        <begin position="42"/>
        <end position="63"/>
    </location>
</feature>
<protein>
    <submittedName>
        <fullName evidence="2">Uncharacterized protein</fullName>
    </submittedName>
</protein>
<reference evidence="2 3" key="1">
    <citation type="journal article" date="2019" name="Sci. Rep.">
        <title>Orb-weaving spider Araneus ventricosus genome elucidates the spidroin gene catalogue.</title>
        <authorList>
            <person name="Kono N."/>
            <person name="Nakamura H."/>
            <person name="Ohtoshi R."/>
            <person name="Moran D.A.P."/>
            <person name="Shinohara A."/>
            <person name="Yoshida Y."/>
            <person name="Fujiwara M."/>
            <person name="Mori M."/>
            <person name="Tomita M."/>
            <person name="Arakawa K."/>
        </authorList>
    </citation>
    <scope>NUCLEOTIDE SEQUENCE [LARGE SCALE GENOMIC DNA]</scope>
</reference>
<name>A0A4Y2KQU0_ARAVE</name>